<comment type="similarity">
    <text evidence="1">Belongs to the pseudouridine synthase TruB family.</text>
</comment>
<keyword evidence="3" id="KW-0819">tRNA processing</keyword>
<dbReference type="SUPFAM" id="SSF55120">
    <property type="entry name" value="Pseudouridine synthase"/>
    <property type="match status" value="1"/>
</dbReference>
<reference evidence="6 7" key="1">
    <citation type="journal article" date="2018" name="Genome Biol. Evol.">
        <title>Multiple Roots of Fruiting Body Formation in Amoebozoa.</title>
        <authorList>
            <person name="Hillmann F."/>
            <person name="Forbes G."/>
            <person name="Novohradska S."/>
            <person name="Ferling I."/>
            <person name="Riege K."/>
            <person name="Groth M."/>
            <person name="Westermann M."/>
            <person name="Marz M."/>
            <person name="Spaller T."/>
            <person name="Winckler T."/>
            <person name="Schaap P."/>
            <person name="Glockner G."/>
        </authorList>
    </citation>
    <scope>NUCLEOTIDE SEQUENCE [LARGE SCALE GENOMIC DNA]</scope>
    <source>
        <strain evidence="6 7">Jena</strain>
    </source>
</reference>
<dbReference type="NCBIfam" id="TIGR00431">
    <property type="entry name" value="TruB"/>
    <property type="match status" value="1"/>
</dbReference>
<dbReference type="EMBL" id="MDYQ01000419">
    <property type="protein sequence ID" value="PRP75125.1"/>
    <property type="molecule type" value="Genomic_DNA"/>
</dbReference>
<dbReference type="GO" id="GO:0006400">
    <property type="term" value="P:tRNA modification"/>
    <property type="evidence" value="ECO:0007669"/>
    <property type="project" value="TreeGrafter"/>
</dbReference>
<dbReference type="OrthoDB" id="9995526at2759"/>
<feature type="domain" description="Pseudouridine synthase II N-terminal" evidence="5">
    <location>
        <begin position="49"/>
        <end position="189"/>
    </location>
</feature>
<evidence type="ECO:0000256" key="2">
    <source>
        <dbReference type="ARBA" id="ARBA00012787"/>
    </source>
</evidence>
<dbReference type="PANTHER" id="PTHR13767:SF2">
    <property type="entry name" value="PSEUDOURIDYLATE SYNTHASE TRUB1"/>
    <property type="match status" value="1"/>
</dbReference>
<dbReference type="Proteomes" id="UP000241769">
    <property type="component" value="Unassembled WGS sequence"/>
</dbReference>
<gene>
    <name evidence="6" type="ORF">PROFUN_03961</name>
</gene>
<dbReference type="Gene3D" id="3.30.2350.10">
    <property type="entry name" value="Pseudouridine synthase"/>
    <property type="match status" value="1"/>
</dbReference>
<sequence>MPRYPKSFSAPSSIQGVFGIIKPVGLHSNTCVKIIKREVNARLECKLGVGHGGSLDPFATGVLAIGIGRGCKSLTDFLKGDKEYTVKGKLGQATDTQDVTGGVVNQTGFDHVTQDLLVQHLTNFKGKIMQTPPAYSAIRVNGVRSYSAARKGLEFEIQPREVFVKDIELLTFEPPFFELKMSVSSGTYVRTIVHDLGIQMNTYAHAVELDRRRVGIIKAEDCLQLESQWRDPDEIIEAMKRCERLEKEEKEKKILRDFNKMFPMIK</sequence>
<organism evidence="6 7">
    <name type="scientific">Planoprotostelium fungivorum</name>
    <dbReference type="NCBI Taxonomy" id="1890364"/>
    <lineage>
        <taxon>Eukaryota</taxon>
        <taxon>Amoebozoa</taxon>
        <taxon>Evosea</taxon>
        <taxon>Variosea</taxon>
        <taxon>Cavosteliida</taxon>
        <taxon>Cavosteliaceae</taxon>
        <taxon>Planoprotostelium</taxon>
    </lineage>
</organism>
<dbReference type="EC" id="5.4.99.25" evidence="2"/>
<dbReference type="GO" id="GO:0003723">
    <property type="term" value="F:RNA binding"/>
    <property type="evidence" value="ECO:0007669"/>
    <property type="project" value="InterPro"/>
</dbReference>
<dbReference type="GO" id="GO:0005634">
    <property type="term" value="C:nucleus"/>
    <property type="evidence" value="ECO:0007669"/>
    <property type="project" value="TreeGrafter"/>
</dbReference>
<proteinExistence type="inferred from homology"/>
<evidence type="ECO:0000313" key="7">
    <source>
        <dbReference type="Proteomes" id="UP000241769"/>
    </source>
</evidence>
<protein>
    <recommendedName>
        <fullName evidence="2">tRNA pseudouridine(55) synthase</fullName>
        <ecNumber evidence="2">5.4.99.25</ecNumber>
    </recommendedName>
</protein>
<dbReference type="PANTHER" id="PTHR13767">
    <property type="entry name" value="TRNA-PSEUDOURIDINE SYNTHASE"/>
    <property type="match status" value="1"/>
</dbReference>
<keyword evidence="4" id="KW-0413">Isomerase</keyword>
<dbReference type="InterPro" id="IPR002501">
    <property type="entry name" value="PsdUridine_synth_N"/>
</dbReference>
<dbReference type="GO" id="GO:1990481">
    <property type="term" value="P:mRNA pseudouridine synthesis"/>
    <property type="evidence" value="ECO:0007669"/>
    <property type="project" value="TreeGrafter"/>
</dbReference>
<dbReference type="InterPro" id="IPR020103">
    <property type="entry name" value="PsdUridine_synth_cat_dom_sf"/>
</dbReference>
<keyword evidence="7" id="KW-1185">Reference proteome</keyword>
<dbReference type="HAMAP" id="MF_01080">
    <property type="entry name" value="TruB_bact"/>
    <property type="match status" value="1"/>
</dbReference>
<dbReference type="InParanoid" id="A0A2P6MTT1"/>
<evidence type="ECO:0000256" key="1">
    <source>
        <dbReference type="ARBA" id="ARBA00008999"/>
    </source>
</evidence>
<accession>A0A2P6MTT1</accession>
<dbReference type="Pfam" id="PF01509">
    <property type="entry name" value="TruB_N"/>
    <property type="match status" value="1"/>
</dbReference>
<dbReference type="STRING" id="1890364.A0A2P6MTT1"/>
<evidence type="ECO:0000256" key="3">
    <source>
        <dbReference type="ARBA" id="ARBA00022694"/>
    </source>
</evidence>
<name>A0A2P6MTT1_9EUKA</name>
<evidence type="ECO:0000256" key="4">
    <source>
        <dbReference type="ARBA" id="ARBA00023235"/>
    </source>
</evidence>
<comment type="caution">
    <text evidence="6">The sequence shown here is derived from an EMBL/GenBank/DDBJ whole genome shotgun (WGS) entry which is preliminary data.</text>
</comment>
<evidence type="ECO:0000313" key="6">
    <source>
        <dbReference type="EMBL" id="PRP75125.1"/>
    </source>
</evidence>
<dbReference type="InterPro" id="IPR014780">
    <property type="entry name" value="tRNA_psdUridine_synth_TruB"/>
</dbReference>
<evidence type="ECO:0000259" key="5">
    <source>
        <dbReference type="Pfam" id="PF01509"/>
    </source>
</evidence>
<dbReference type="AlphaFoldDB" id="A0A2P6MTT1"/>
<dbReference type="GO" id="GO:0160148">
    <property type="term" value="F:tRNA pseudouridine(55) synthase activity"/>
    <property type="evidence" value="ECO:0007669"/>
    <property type="project" value="UniProtKB-EC"/>
</dbReference>